<accession>A0A8H3FJU5</accession>
<dbReference type="AlphaFoldDB" id="A0A8H3FJU5"/>
<dbReference type="InterPro" id="IPR000415">
    <property type="entry name" value="Nitroreductase-like"/>
</dbReference>
<dbReference type="Gene3D" id="3.40.109.10">
    <property type="entry name" value="NADH Oxidase"/>
    <property type="match status" value="1"/>
</dbReference>
<gene>
    <name evidence="7" type="ORF">GOMPHAMPRED_003802</name>
</gene>
<reference evidence="7" key="1">
    <citation type="submission" date="2021-03" db="EMBL/GenBank/DDBJ databases">
        <authorList>
            <person name="Tagirdzhanova G."/>
        </authorList>
    </citation>
    <scope>NUCLEOTIDE SEQUENCE</scope>
</reference>
<evidence type="ECO:0000313" key="8">
    <source>
        <dbReference type="Proteomes" id="UP000664169"/>
    </source>
</evidence>
<dbReference type="OrthoDB" id="41362at2759"/>
<evidence type="ECO:0000256" key="2">
    <source>
        <dbReference type="ARBA" id="ARBA00007118"/>
    </source>
</evidence>
<proteinExistence type="inferred from homology"/>
<dbReference type="Pfam" id="PF00881">
    <property type="entry name" value="Nitroreductase"/>
    <property type="match status" value="1"/>
</dbReference>
<keyword evidence="8" id="KW-1185">Reference proteome</keyword>
<sequence>MEDLSKEELYTVSYKTESLETCIRQRHSVREYLPKEVDQTIIEDCLRLAQLAPSNSNIQNWRLLIASGAGRERIVKALMKEATTGDAPNIPPLPEKYRHFRSELGRELYGAGGYGIPRSDKEARDKAVLRNYEFFGAPVIAIIAQDPALANIDSLSSGMWLQTFILALTEQGLGTCVEVSVAGYPEVLKREFGTDLDILCGLAIGWPSDSKLNRLHTGRGKIEDNVKWVKE</sequence>
<protein>
    <recommendedName>
        <fullName evidence="6">Nitroreductase domain-containing protein</fullName>
    </recommendedName>
</protein>
<evidence type="ECO:0000259" key="6">
    <source>
        <dbReference type="Pfam" id="PF00881"/>
    </source>
</evidence>
<dbReference type="PANTHER" id="PTHR43673">
    <property type="entry name" value="NAD(P)H NITROREDUCTASE YDGI-RELATED"/>
    <property type="match status" value="1"/>
</dbReference>
<comment type="cofactor">
    <cofactor evidence="1">
        <name>FMN</name>
        <dbReference type="ChEBI" id="CHEBI:58210"/>
    </cofactor>
</comment>
<evidence type="ECO:0000256" key="5">
    <source>
        <dbReference type="ARBA" id="ARBA00023002"/>
    </source>
</evidence>
<comment type="similarity">
    <text evidence="2">Belongs to the nitroreductase family.</text>
</comment>
<evidence type="ECO:0000313" key="7">
    <source>
        <dbReference type="EMBL" id="CAF9925050.1"/>
    </source>
</evidence>
<dbReference type="SUPFAM" id="SSF55469">
    <property type="entry name" value="FMN-dependent nitroreductase-like"/>
    <property type="match status" value="1"/>
</dbReference>
<name>A0A8H3FJU5_9LECA</name>
<keyword evidence="3" id="KW-0285">Flavoprotein</keyword>
<evidence type="ECO:0000256" key="4">
    <source>
        <dbReference type="ARBA" id="ARBA00022643"/>
    </source>
</evidence>
<organism evidence="7 8">
    <name type="scientific">Gomphillus americanus</name>
    <dbReference type="NCBI Taxonomy" id="1940652"/>
    <lineage>
        <taxon>Eukaryota</taxon>
        <taxon>Fungi</taxon>
        <taxon>Dikarya</taxon>
        <taxon>Ascomycota</taxon>
        <taxon>Pezizomycotina</taxon>
        <taxon>Lecanoromycetes</taxon>
        <taxon>OSLEUM clade</taxon>
        <taxon>Ostropomycetidae</taxon>
        <taxon>Ostropales</taxon>
        <taxon>Graphidaceae</taxon>
        <taxon>Gomphilloideae</taxon>
        <taxon>Gomphillus</taxon>
    </lineage>
</organism>
<dbReference type="GO" id="GO:0016491">
    <property type="term" value="F:oxidoreductase activity"/>
    <property type="evidence" value="ECO:0007669"/>
    <property type="project" value="UniProtKB-KW"/>
</dbReference>
<evidence type="ECO:0000256" key="3">
    <source>
        <dbReference type="ARBA" id="ARBA00022630"/>
    </source>
</evidence>
<dbReference type="InterPro" id="IPR029479">
    <property type="entry name" value="Nitroreductase"/>
</dbReference>
<keyword evidence="4" id="KW-0288">FMN</keyword>
<comment type="caution">
    <text evidence="7">The sequence shown here is derived from an EMBL/GenBank/DDBJ whole genome shotgun (WGS) entry which is preliminary data.</text>
</comment>
<dbReference type="PANTHER" id="PTHR43673:SF2">
    <property type="entry name" value="NITROREDUCTASE"/>
    <property type="match status" value="1"/>
</dbReference>
<evidence type="ECO:0000256" key="1">
    <source>
        <dbReference type="ARBA" id="ARBA00001917"/>
    </source>
</evidence>
<keyword evidence="5" id="KW-0560">Oxidoreductase</keyword>
<dbReference type="CDD" id="cd02136">
    <property type="entry name" value="PnbA_NfnB-like"/>
    <property type="match status" value="1"/>
</dbReference>
<feature type="domain" description="Nitroreductase" evidence="6">
    <location>
        <begin position="23"/>
        <end position="206"/>
    </location>
</feature>
<dbReference type="EMBL" id="CAJPDQ010000022">
    <property type="protein sequence ID" value="CAF9925050.1"/>
    <property type="molecule type" value="Genomic_DNA"/>
</dbReference>
<dbReference type="Proteomes" id="UP000664169">
    <property type="component" value="Unassembled WGS sequence"/>
</dbReference>